<dbReference type="Proteomes" id="UP000011014">
    <property type="component" value="Unassembled WGS sequence"/>
</dbReference>
<dbReference type="AlphaFoldDB" id="E4Y772"/>
<accession>E4Y772</accession>
<proteinExistence type="predicted"/>
<dbReference type="InterPro" id="IPR036352">
    <property type="entry name" value="Semap_dom_sf"/>
</dbReference>
<organism evidence="1">
    <name type="scientific">Oikopleura dioica</name>
    <name type="common">Tunicate</name>
    <dbReference type="NCBI Taxonomy" id="34765"/>
    <lineage>
        <taxon>Eukaryota</taxon>
        <taxon>Metazoa</taxon>
        <taxon>Chordata</taxon>
        <taxon>Tunicata</taxon>
        <taxon>Appendicularia</taxon>
        <taxon>Copelata</taxon>
        <taxon>Oikopleuridae</taxon>
        <taxon>Oikopleura</taxon>
    </lineage>
</organism>
<name>E4Y772_OIKDI</name>
<gene>
    <name evidence="1" type="ORF">GSOID_T00025379001</name>
</gene>
<evidence type="ECO:0000313" key="1">
    <source>
        <dbReference type="EMBL" id="CBY31472.1"/>
    </source>
</evidence>
<dbReference type="InterPro" id="IPR015943">
    <property type="entry name" value="WD40/YVTN_repeat-like_dom_sf"/>
</dbReference>
<dbReference type="SUPFAM" id="SSF101912">
    <property type="entry name" value="Sema domain"/>
    <property type="match status" value="1"/>
</dbReference>
<reference evidence="1" key="1">
    <citation type="journal article" date="2010" name="Science">
        <title>Plasticity of animal genome architecture unmasked by rapid evolution of a pelagic tunicate.</title>
        <authorList>
            <person name="Denoeud F."/>
            <person name="Henriet S."/>
            <person name="Mungpakdee S."/>
            <person name="Aury J.M."/>
            <person name="Da Silva C."/>
            <person name="Brinkmann H."/>
            <person name="Mikhaleva J."/>
            <person name="Olsen L.C."/>
            <person name="Jubin C."/>
            <person name="Canestro C."/>
            <person name="Bouquet J.M."/>
            <person name="Danks G."/>
            <person name="Poulain J."/>
            <person name="Campsteijn C."/>
            <person name="Adamski M."/>
            <person name="Cross I."/>
            <person name="Yadetie F."/>
            <person name="Muffato M."/>
            <person name="Louis A."/>
            <person name="Butcher S."/>
            <person name="Tsagkogeorga G."/>
            <person name="Konrad A."/>
            <person name="Singh S."/>
            <person name="Jensen M.F."/>
            <person name="Cong E.H."/>
            <person name="Eikeseth-Otteraa H."/>
            <person name="Noel B."/>
            <person name="Anthouard V."/>
            <person name="Porcel B.M."/>
            <person name="Kachouri-Lafond R."/>
            <person name="Nishino A."/>
            <person name="Ugolini M."/>
            <person name="Chourrout P."/>
            <person name="Nishida H."/>
            <person name="Aasland R."/>
            <person name="Huzurbazar S."/>
            <person name="Westhof E."/>
            <person name="Delsuc F."/>
            <person name="Lehrach H."/>
            <person name="Reinhardt R."/>
            <person name="Weissenbach J."/>
            <person name="Roy S.W."/>
            <person name="Artiguenave F."/>
            <person name="Postlethwait J.H."/>
            <person name="Manak J.R."/>
            <person name="Thompson E.M."/>
            <person name="Jaillon O."/>
            <person name="Du Pasquier L."/>
            <person name="Boudinot P."/>
            <person name="Liberles D.A."/>
            <person name="Volff J.N."/>
            <person name="Philippe H."/>
            <person name="Lenhard B."/>
            <person name="Roest Crollius H."/>
            <person name="Wincker P."/>
            <person name="Chourrout D."/>
        </authorList>
    </citation>
    <scope>NUCLEOTIDE SEQUENCE [LARGE SCALE GENOMIC DNA]</scope>
</reference>
<sequence length="309" mass="35023">MKPEIFVNISATLQNIFNYEQNEFYKLENDDEDLYLYGKNAFVSFENLQPRLHELSFPDSSFAQKNCLRAQLKTCSNFVHHVSTVGSSRLVCGSYFAQPKCEFKNNYFEAHNFISDGSESSAEKGFVRSLRHNSSFLAVAEVSRGSHSGLFTLETTGDKPFSLADKPLDELFPAQVRLHASLNGNNAAYLYLLGTENEDTPFLAKICLNSDEYQAPVIESPTSWSSVVRANLRCCDEERNCRFTRPIEARTLRLKNEDELLLVLFQSQGNSLAFLKFHNCQICIVNLPNPVKNVDKLDSLVMTRNDDLV</sequence>
<dbReference type="Gene3D" id="2.130.10.10">
    <property type="entry name" value="YVTN repeat-like/Quinoprotein amine dehydrogenase"/>
    <property type="match status" value="1"/>
</dbReference>
<feature type="non-terminal residue" evidence="1">
    <location>
        <position position="309"/>
    </location>
</feature>
<protein>
    <submittedName>
        <fullName evidence="1">Uncharacterized protein</fullName>
    </submittedName>
</protein>
<dbReference type="EMBL" id="FN654305">
    <property type="protein sequence ID" value="CBY31472.1"/>
    <property type="molecule type" value="Genomic_DNA"/>
</dbReference>